<keyword evidence="2" id="KW-1185">Reference proteome</keyword>
<proteinExistence type="predicted"/>
<gene>
    <name evidence="1" type="ORF">SAY86_016108</name>
</gene>
<dbReference type="AlphaFoldDB" id="A0AAN7L9S3"/>
<protein>
    <submittedName>
        <fullName evidence="1">Uncharacterized protein</fullName>
    </submittedName>
</protein>
<dbReference type="Proteomes" id="UP001346149">
    <property type="component" value="Unassembled WGS sequence"/>
</dbReference>
<accession>A0AAN7L9S3</accession>
<comment type="caution">
    <text evidence="1">The sequence shown here is derived from an EMBL/GenBank/DDBJ whole genome shotgun (WGS) entry which is preliminary data.</text>
</comment>
<sequence>MKRDTHCFKHYSVALYNPAIQGTSWTSGQWPYWAREGKRDKEPMLFHHNHGGRLSDSAMTSAQRAMEERGKYPIFKGRRSTCRRCWRKYSHMKMITPASVPLKNGWFWPTMNRATKACVVVTVGAALGLKEMPKPSSMKQNWASIGSARAQVNLSPDAPGSSKDVRGRMDIGKTLGGAEDSLRMVLYLSCWGPN</sequence>
<organism evidence="1 2">
    <name type="scientific">Trapa natans</name>
    <name type="common">Water chestnut</name>
    <dbReference type="NCBI Taxonomy" id="22666"/>
    <lineage>
        <taxon>Eukaryota</taxon>
        <taxon>Viridiplantae</taxon>
        <taxon>Streptophyta</taxon>
        <taxon>Embryophyta</taxon>
        <taxon>Tracheophyta</taxon>
        <taxon>Spermatophyta</taxon>
        <taxon>Magnoliopsida</taxon>
        <taxon>eudicotyledons</taxon>
        <taxon>Gunneridae</taxon>
        <taxon>Pentapetalae</taxon>
        <taxon>rosids</taxon>
        <taxon>malvids</taxon>
        <taxon>Myrtales</taxon>
        <taxon>Lythraceae</taxon>
        <taxon>Trapa</taxon>
    </lineage>
</organism>
<dbReference type="EMBL" id="JAXQNO010000016">
    <property type="protein sequence ID" value="KAK4782006.1"/>
    <property type="molecule type" value="Genomic_DNA"/>
</dbReference>
<evidence type="ECO:0000313" key="1">
    <source>
        <dbReference type="EMBL" id="KAK4782006.1"/>
    </source>
</evidence>
<name>A0AAN7L9S3_TRANT</name>
<reference evidence="1 2" key="1">
    <citation type="journal article" date="2023" name="Hortic Res">
        <title>Pangenome of water caltrop reveals structural variations and asymmetric subgenome divergence after allopolyploidization.</title>
        <authorList>
            <person name="Zhang X."/>
            <person name="Chen Y."/>
            <person name="Wang L."/>
            <person name="Yuan Y."/>
            <person name="Fang M."/>
            <person name="Shi L."/>
            <person name="Lu R."/>
            <person name="Comes H.P."/>
            <person name="Ma Y."/>
            <person name="Chen Y."/>
            <person name="Huang G."/>
            <person name="Zhou Y."/>
            <person name="Zheng Z."/>
            <person name="Qiu Y."/>
        </authorList>
    </citation>
    <scope>NUCLEOTIDE SEQUENCE [LARGE SCALE GENOMIC DNA]</scope>
    <source>
        <strain evidence="1">F231</strain>
    </source>
</reference>
<evidence type="ECO:0000313" key="2">
    <source>
        <dbReference type="Proteomes" id="UP001346149"/>
    </source>
</evidence>